<keyword evidence="2" id="KW-1185">Reference proteome</keyword>
<proteinExistence type="predicted"/>
<dbReference type="Proteomes" id="UP000829398">
    <property type="component" value="Chromosome 3"/>
</dbReference>
<organism evidence="1 2">
    <name type="scientific">Citrus sinensis</name>
    <name type="common">Sweet orange</name>
    <name type="synonym">Citrus aurantium var. sinensis</name>
    <dbReference type="NCBI Taxonomy" id="2711"/>
    <lineage>
        <taxon>Eukaryota</taxon>
        <taxon>Viridiplantae</taxon>
        <taxon>Streptophyta</taxon>
        <taxon>Embryophyta</taxon>
        <taxon>Tracheophyta</taxon>
        <taxon>Spermatophyta</taxon>
        <taxon>Magnoliopsida</taxon>
        <taxon>eudicotyledons</taxon>
        <taxon>Gunneridae</taxon>
        <taxon>Pentapetalae</taxon>
        <taxon>rosids</taxon>
        <taxon>malvids</taxon>
        <taxon>Sapindales</taxon>
        <taxon>Rutaceae</taxon>
        <taxon>Aurantioideae</taxon>
        <taxon>Citrus</taxon>
    </lineage>
</organism>
<gene>
    <name evidence="1" type="ORF">KPL71_010439</name>
</gene>
<comment type="caution">
    <text evidence="1">The sequence shown here is derived from an EMBL/GenBank/DDBJ whole genome shotgun (WGS) entry which is preliminary data.</text>
</comment>
<accession>A0ACB8MMY9</accession>
<evidence type="ECO:0000313" key="1">
    <source>
        <dbReference type="EMBL" id="KAH9786957.1"/>
    </source>
</evidence>
<name>A0ACB8MMY9_CITSI</name>
<dbReference type="EMBL" id="CM039172">
    <property type="protein sequence ID" value="KAH9786957.1"/>
    <property type="molecule type" value="Genomic_DNA"/>
</dbReference>
<protein>
    <submittedName>
        <fullName evidence="1">Protein rolling protein</fullName>
    </submittedName>
</protein>
<evidence type="ECO:0000313" key="2">
    <source>
        <dbReference type="Proteomes" id="UP000829398"/>
    </source>
</evidence>
<reference evidence="2" key="1">
    <citation type="journal article" date="2023" name="Hortic. Res.">
        <title>A chromosome-level phased genome enabling allele-level studies in sweet orange: a case study on citrus Huanglongbing tolerance.</title>
        <authorList>
            <person name="Wu B."/>
            <person name="Yu Q."/>
            <person name="Deng Z."/>
            <person name="Duan Y."/>
            <person name="Luo F."/>
            <person name="Gmitter F. Jr."/>
        </authorList>
    </citation>
    <scope>NUCLEOTIDE SEQUENCE [LARGE SCALE GENOMIC DNA]</scope>
    <source>
        <strain evidence="2">cv. Valencia</strain>
    </source>
</reference>
<sequence>MDRDKKIVNQVETNNVPRGKAMWDNETVSIFCNLCIVEANPKVEKFRKEGIDKELEGKLDKMFMNITATGNKAWTPSSGVIPLDDYEDSNNDTIFPVEENSDSDKDMQVQYTYQCAKEKKDEKVVGLHSTQAKKIKKGKKVDHAGRKVGGATKISQQIERLVEAVENRSSTLINLQKEMNGCSIAEAMKIVESIPGVEIGGNIWLFATQLLIRFVYNMDMLDDEQEFDSIISTFTIAVDYYYRTYIHKQPCMNSSETGHGVGNRLAQERFQHSGETVSRYFGEALDAICRLSIDLIKPFDPGFKDIPEEILRDSRYMPHFKDCIGAIDGTHVHVSIPPEDQIPYIGRKGIPTQNIMAACNFDMQFIFAIAGWEGSAHDTRIFLSTLRSLWILWRKEGASRCDDNTIYESLLAAQADGDGFVRATHKAHVGSNQLWSSCWKRVHPGCLLLTRFLSFVAMAVFLSWDILDWDASIFIYYTEWTFTLVMVYFALGTVISAYGCWVYTKGHPSANGVRYEILKRYMEENIITNGMTYREKETKGNIKLQSHYVEEEIQQRAGFWGYLMQTVYQTCGGAVLLTDIVFWCVIVPFLSDAHLGLNTLIACMHTLNAVFLLLDTALNSLPFPWFRIAYFIQWSCLYCVFQWVIHACGFTWWPYPFLELDTPWAPLWYFVLALVHIPCYGLYVLIVEAKNSILPTLFPRAFIRSY</sequence>